<evidence type="ECO:0000313" key="2">
    <source>
        <dbReference type="Proteomes" id="UP000252040"/>
    </source>
</evidence>
<dbReference type="Proteomes" id="UP000252040">
    <property type="component" value="Unplaced"/>
</dbReference>
<keyword evidence="2" id="KW-1185">Reference proteome</keyword>
<proteinExistence type="predicted"/>
<protein>
    <submittedName>
        <fullName evidence="3">Uncharacterized protein LOC112392887</fullName>
    </submittedName>
</protein>
<feature type="region of interest" description="Disordered" evidence="1">
    <location>
        <begin position="1"/>
        <end position="102"/>
    </location>
</feature>
<dbReference type="RefSeq" id="XP_024590528.1">
    <property type="nucleotide sequence ID" value="XM_024734760.1"/>
</dbReference>
<evidence type="ECO:0000313" key="3">
    <source>
        <dbReference type="RefSeq" id="XP_024590528.1"/>
    </source>
</evidence>
<organism evidence="2 3">
    <name type="scientific">Neophocaena asiaeorientalis asiaeorientalis</name>
    <name type="common">Yangtze finless porpoise</name>
    <name type="synonym">Neophocaena phocaenoides subsp. asiaeorientalis</name>
    <dbReference type="NCBI Taxonomy" id="1706337"/>
    <lineage>
        <taxon>Eukaryota</taxon>
        <taxon>Metazoa</taxon>
        <taxon>Chordata</taxon>
        <taxon>Craniata</taxon>
        <taxon>Vertebrata</taxon>
        <taxon>Euteleostomi</taxon>
        <taxon>Mammalia</taxon>
        <taxon>Eutheria</taxon>
        <taxon>Laurasiatheria</taxon>
        <taxon>Artiodactyla</taxon>
        <taxon>Whippomorpha</taxon>
        <taxon>Cetacea</taxon>
        <taxon>Odontoceti</taxon>
        <taxon>Phocoenidae</taxon>
        <taxon>Neophocaena</taxon>
    </lineage>
</organism>
<reference evidence="3" key="1">
    <citation type="submission" date="2025-08" db="UniProtKB">
        <authorList>
            <consortium name="RefSeq"/>
        </authorList>
    </citation>
    <scope>IDENTIFICATION</scope>
    <source>
        <tissue evidence="3">Meat</tissue>
    </source>
</reference>
<evidence type="ECO:0000256" key="1">
    <source>
        <dbReference type="SAM" id="MobiDB-lite"/>
    </source>
</evidence>
<dbReference type="KEGG" id="nasi:112392887"/>
<accession>A0A341ALT6</accession>
<dbReference type="GeneID" id="112392887"/>
<gene>
    <name evidence="3" type="primary">LOC112392887</name>
</gene>
<name>A0A341ALT6_NEOAA</name>
<dbReference type="AlphaFoldDB" id="A0A341ALT6"/>
<sequence>MAPSPADLTLSEPGPGAARSPLPCAAGEGYQKDAAAPAVQPEPPAPSGRRRRSTSGAVAPPGRKRAVSGRGGPGTSRRLGRQCPETGPLKEQASPLRPPRALPRARMCGLWQFLKPSRPPHL</sequence>
<dbReference type="InParanoid" id="A0A341ALT6"/>